<dbReference type="Proteomes" id="UP000259273">
    <property type="component" value="Unassembled WGS sequence"/>
</dbReference>
<evidence type="ECO:0000256" key="6">
    <source>
        <dbReference type="ARBA" id="ARBA00022989"/>
    </source>
</evidence>
<name>A0A3C1KMF5_9GAMM</name>
<organism evidence="9 10">
    <name type="scientific">Haliea salexigens</name>
    <dbReference type="NCBI Taxonomy" id="287487"/>
    <lineage>
        <taxon>Bacteria</taxon>
        <taxon>Pseudomonadati</taxon>
        <taxon>Pseudomonadota</taxon>
        <taxon>Gammaproteobacteria</taxon>
        <taxon>Cellvibrionales</taxon>
        <taxon>Halieaceae</taxon>
        <taxon>Haliea</taxon>
    </lineage>
</organism>
<dbReference type="GO" id="GO:0005886">
    <property type="term" value="C:plasma membrane"/>
    <property type="evidence" value="ECO:0007669"/>
    <property type="project" value="UniProtKB-SubCell"/>
</dbReference>
<dbReference type="CDD" id="cd13136">
    <property type="entry name" value="MATE_DinF_like"/>
    <property type="match status" value="1"/>
</dbReference>
<feature type="transmembrane region" description="Helical" evidence="8">
    <location>
        <begin position="264"/>
        <end position="283"/>
    </location>
</feature>
<evidence type="ECO:0000313" key="9">
    <source>
        <dbReference type="EMBL" id="HAN27633.1"/>
    </source>
</evidence>
<dbReference type="EMBL" id="DMND01000107">
    <property type="protein sequence ID" value="HAN27633.1"/>
    <property type="molecule type" value="Genomic_DNA"/>
</dbReference>
<accession>A0A3C1KMF5</accession>
<protein>
    <submittedName>
        <fullName evidence="9">MATE family efflux transporter</fullName>
    </submittedName>
</protein>
<dbReference type="GO" id="GO:0015297">
    <property type="term" value="F:antiporter activity"/>
    <property type="evidence" value="ECO:0007669"/>
    <property type="project" value="InterPro"/>
</dbReference>
<feature type="transmembrane region" description="Helical" evidence="8">
    <location>
        <begin position="43"/>
        <end position="68"/>
    </location>
</feature>
<comment type="subcellular location">
    <subcellularLocation>
        <location evidence="1">Cell inner membrane</location>
        <topology evidence="1">Multi-pass membrane protein</topology>
    </subcellularLocation>
</comment>
<keyword evidence="7 8" id="KW-0472">Membrane</keyword>
<reference evidence="9 10" key="1">
    <citation type="journal article" date="2018" name="Nat. Biotechnol.">
        <title>A standardized bacterial taxonomy based on genome phylogeny substantially revises the tree of life.</title>
        <authorList>
            <person name="Parks D.H."/>
            <person name="Chuvochina M."/>
            <person name="Waite D.W."/>
            <person name="Rinke C."/>
            <person name="Skarshewski A."/>
            <person name="Chaumeil P.A."/>
            <person name="Hugenholtz P."/>
        </authorList>
    </citation>
    <scope>NUCLEOTIDE SEQUENCE [LARGE SCALE GENOMIC DNA]</scope>
    <source>
        <strain evidence="9">UBA9158</strain>
    </source>
</reference>
<dbReference type="NCBIfam" id="TIGR00797">
    <property type="entry name" value="matE"/>
    <property type="match status" value="1"/>
</dbReference>
<feature type="transmembrane region" description="Helical" evidence="8">
    <location>
        <begin position="313"/>
        <end position="334"/>
    </location>
</feature>
<dbReference type="InterPro" id="IPR044644">
    <property type="entry name" value="DinF-like"/>
</dbReference>
<evidence type="ECO:0000256" key="8">
    <source>
        <dbReference type="SAM" id="Phobius"/>
    </source>
</evidence>
<dbReference type="InterPro" id="IPR048279">
    <property type="entry name" value="MdtK-like"/>
</dbReference>
<proteinExistence type="inferred from homology"/>
<evidence type="ECO:0000256" key="7">
    <source>
        <dbReference type="ARBA" id="ARBA00023136"/>
    </source>
</evidence>
<comment type="caution">
    <text evidence="9">The sequence shown here is derived from an EMBL/GenBank/DDBJ whole genome shotgun (WGS) entry which is preliminary data.</text>
</comment>
<keyword evidence="5 8" id="KW-0812">Transmembrane</keyword>
<feature type="transmembrane region" description="Helical" evidence="8">
    <location>
        <begin position="160"/>
        <end position="183"/>
    </location>
</feature>
<dbReference type="Pfam" id="PF01554">
    <property type="entry name" value="MatE"/>
    <property type="match status" value="2"/>
</dbReference>
<gene>
    <name evidence="9" type="ORF">DCP75_07915</name>
</gene>
<dbReference type="PANTHER" id="PTHR42893:SF46">
    <property type="entry name" value="PROTEIN DETOXIFICATION 44, CHLOROPLASTIC"/>
    <property type="match status" value="1"/>
</dbReference>
<dbReference type="InterPro" id="IPR002528">
    <property type="entry name" value="MATE_fam"/>
</dbReference>
<feature type="transmembrane region" description="Helical" evidence="8">
    <location>
        <begin position="12"/>
        <end position="31"/>
    </location>
</feature>
<dbReference type="AlphaFoldDB" id="A0A3C1KMF5"/>
<dbReference type="PIRSF" id="PIRSF006603">
    <property type="entry name" value="DinF"/>
    <property type="match status" value="1"/>
</dbReference>
<evidence type="ECO:0000256" key="2">
    <source>
        <dbReference type="ARBA" id="ARBA00010199"/>
    </source>
</evidence>
<evidence type="ECO:0000256" key="5">
    <source>
        <dbReference type="ARBA" id="ARBA00022692"/>
    </source>
</evidence>
<feature type="transmembrane region" description="Helical" evidence="8">
    <location>
        <begin position="240"/>
        <end position="258"/>
    </location>
</feature>
<feature type="transmembrane region" description="Helical" evidence="8">
    <location>
        <begin position="89"/>
        <end position="111"/>
    </location>
</feature>
<dbReference type="STRING" id="1121937.GCA_000423125_02150"/>
<evidence type="ECO:0000313" key="10">
    <source>
        <dbReference type="Proteomes" id="UP000259273"/>
    </source>
</evidence>
<keyword evidence="3" id="KW-0813">Transport</keyword>
<feature type="transmembrane region" description="Helical" evidence="8">
    <location>
        <begin position="189"/>
        <end position="209"/>
    </location>
</feature>
<keyword evidence="6 8" id="KW-1133">Transmembrane helix</keyword>
<comment type="similarity">
    <text evidence="2">Belongs to the multi antimicrobial extrusion (MATE) (TC 2.A.66.1) family.</text>
</comment>
<keyword evidence="4" id="KW-1003">Cell membrane</keyword>
<evidence type="ECO:0000256" key="1">
    <source>
        <dbReference type="ARBA" id="ARBA00004429"/>
    </source>
</evidence>
<sequence>MGTATSLDHKIWQIAWPAILSNISIPLLGLVDAGILGHLDDTRYLGAVAIGSALLSFLYWGFSFLRMGTTGRVARALGAGSEAQASLELYRASVLALALAGLVWLLHPLWLHAGLALMAPDATLLPLADSYARIRIISAPAVLVTYAIIGWFIGHGDTRWPMWVLIVTNLTNIALDVLFVVGLGWASDGAALATVLAEYTGLGLALLAVRRRLAPAAAPGRGELLDVRAYVSLMRSNSHLFVRTITLLAAFAFFTSMGEKLGTATLAANALLMQLLLLTSYALDGFAYAAESLAGNRAGAKDPRGFYQVVRRCGLWCAGSALALSIAFLIVQLPLFRLLTSLPDVLRVLDQHRLWLVLLPLVAAPTYLLDGVFIGTGETRPMMRTMLASALLVYLPAWYVTQPWGNHGLWLAFTLFNAARGLTLYGSYRRLSAGGGWFRCD</sequence>
<dbReference type="PANTHER" id="PTHR42893">
    <property type="entry name" value="PROTEIN DETOXIFICATION 44, CHLOROPLASTIC-RELATED"/>
    <property type="match status" value="1"/>
</dbReference>
<feature type="transmembrane region" description="Helical" evidence="8">
    <location>
        <begin position="131"/>
        <end position="153"/>
    </location>
</feature>
<feature type="transmembrane region" description="Helical" evidence="8">
    <location>
        <begin position="354"/>
        <end position="373"/>
    </location>
</feature>
<dbReference type="GO" id="GO:0042910">
    <property type="term" value="F:xenobiotic transmembrane transporter activity"/>
    <property type="evidence" value="ECO:0007669"/>
    <property type="project" value="InterPro"/>
</dbReference>
<evidence type="ECO:0000256" key="4">
    <source>
        <dbReference type="ARBA" id="ARBA00022475"/>
    </source>
</evidence>
<evidence type="ECO:0000256" key="3">
    <source>
        <dbReference type="ARBA" id="ARBA00022448"/>
    </source>
</evidence>